<dbReference type="InterPro" id="IPR023710">
    <property type="entry name" value="Phosphatase_YcdX_put"/>
</dbReference>
<keyword evidence="6" id="KW-1185">Reference proteome</keyword>
<evidence type="ECO:0000313" key="6">
    <source>
        <dbReference type="Proteomes" id="UP000010802"/>
    </source>
</evidence>
<accession>F4LWH7</accession>
<dbReference type="PANTHER" id="PTHR36928:SF1">
    <property type="entry name" value="PHOSPHATASE YCDX-RELATED"/>
    <property type="match status" value="1"/>
</dbReference>
<dbReference type="HOGENOM" id="CLU_061999_0_1_9"/>
<dbReference type="EC" id="3.1.3.-" evidence="5"/>
<dbReference type="InterPro" id="IPR050243">
    <property type="entry name" value="PHP_phosphatase"/>
</dbReference>
<dbReference type="SMART" id="SM00481">
    <property type="entry name" value="POLIIIAc"/>
    <property type="match status" value="1"/>
</dbReference>
<accession>L0S0X2</accession>
<dbReference type="AlphaFoldDB" id="F4LWH7"/>
<dbReference type="GO" id="GO:0042578">
    <property type="term" value="F:phosphoric ester hydrolase activity"/>
    <property type="evidence" value="ECO:0007669"/>
    <property type="project" value="TreeGrafter"/>
</dbReference>
<dbReference type="Gene3D" id="3.20.20.140">
    <property type="entry name" value="Metal-dependent hydrolases"/>
    <property type="match status" value="1"/>
</dbReference>
<gene>
    <name evidence="5" type="ordered locus">TEPIRE1_0751</name>
</gene>
<dbReference type="PATRIC" id="fig|1209989.3.peg.825"/>
<evidence type="ECO:0000259" key="4">
    <source>
        <dbReference type="SMART" id="SM00481"/>
    </source>
</evidence>
<dbReference type="NCBIfam" id="NF006702">
    <property type="entry name" value="PRK09248.1"/>
    <property type="match status" value="1"/>
</dbReference>
<dbReference type="PANTHER" id="PTHR36928">
    <property type="entry name" value="PHOSPHATASE YCDX-RELATED"/>
    <property type="match status" value="1"/>
</dbReference>
<evidence type="ECO:0000256" key="1">
    <source>
        <dbReference type="ARBA" id="ARBA00022723"/>
    </source>
</evidence>
<dbReference type="Proteomes" id="UP000010802">
    <property type="component" value="Chromosome"/>
</dbReference>
<dbReference type="eggNOG" id="COG1387">
    <property type="taxonomic scope" value="Bacteria"/>
</dbReference>
<protein>
    <submittedName>
        <fullName evidence="5">Putative enzyme</fullName>
        <ecNumber evidence="5">3.1.3.-</ecNumber>
    </submittedName>
</protein>
<dbReference type="SUPFAM" id="SSF89550">
    <property type="entry name" value="PHP domain-like"/>
    <property type="match status" value="1"/>
</dbReference>
<evidence type="ECO:0000256" key="3">
    <source>
        <dbReference type="ARBA" id="ARBA00022833"/>
    </source>
</evidence>
<dbReference type="Pfam" id="PF02811">
    <property type="entry name" value="PHP"/>
    <property type="match status" value="1"/>
</dbReference>
<name>F4LWH7_TEPAE</name>
<dbReference type="InterPro" id="IPR004013">
    <property type="entry name" value="PHP_dom"/>
</dbReference>
<dbReference type="HAMAP" id="MF_01561">
    <property type="entry name" value="YcdX_phosphat"/>
    <property type="match status" value="1"/>
</dbReference>
<organism evidence="5 6">
    <name type="scientific">Tepidanaerobacter acetatoxydans (strain DSM 21804 / JCM 16047 / Re1)</name>
    <dbReference type="NCBI Taxonomy" id="1209989"/>
    <lineage>
        <taxon>Bacteria</taxon>
        <taxon>Bacillati</taxon>
        <taxon>Bacillota</taxon>
        <taxon>Clostridia</taxon>
        <taxon>Thermosediminibacterales</taxon>
        <taxon>Tepidanaerobacteraceae</taxon>
        <taxon>Tepidanaerobacter</taxon>
    </lineage>
</organism>
<dbReference type="KEGG" id="tae:TepiRe1_0751"/>
<dbReference type="RefSeq" id="WP_013777802.1">
    <property type="nucleotide sequence ID" value="NC_015519.1"/>
</dbReference>
<dbReference type="GO" id="GO:0005829">
    <property type="term" value="C:cytosol"/>
    <property type="evidence" value="ECO:0007669"/>
    <property type="project" value="TreeGrafter"/>
</dbReference>
<dbReference type="EMBL" id="HF563609">
    <property type="protein sequence ID" value="CCP25447.1"/>
    <property type="molecule type" value="Genomic_DNA"/>
</dbReference>
<evidence type="ECO:0000256" key="2">
    <source>
        <dbReference type="ARBA" id="ARBA00022801"/>
    </source>
</evidence>
<dbReference type="GO" id="GO:0008270">
    <property type="term" value="F:zinc ion binding"/>
    <property type="evidence" value="ECO:0007669"/>
    <property type="project" value="InterPro"/>
</dbReference>
<keyword evidence="3" id="KW-0862">Zinc</keyword>
<dbReference type="KEGG" id="tep:TepRe1_0692"/>
<sequence>MKYEVDTHCHTIASGHAYSTVIENAQAAAKKGLKMIAITDHGPAMGEGVNRYYFGNMTVIPQQIEGVYILRGIEANILDNEGTLDLPERYLKKLDIVLAGLHTGCSPKGTVEDNTRAVIEAMKNPYVDIIVHPGNPEFPLDIDRFVEAAHEYNVHIEINNSSFTVSRKGSKDNCILIAKKAAAIGARVSLGSDAHICFDIGNFDKAEEVIKEAGIPEENVLNTSMKKVIDFLKSKGREVVPSYKTSTKI</sequence>
<dbReference type="STRING" id="1209989.TepRe1_0692"/>
<feature type="domain" description="Polymerase/histidinol phosphatase N-terminal" evidence="4">
    <location>
        <begin position="5"/>
        <end position="79"/>
    </location>
</feature>
<dbReference type="InterPro" id="IPR016195">
    <property type="entry name" value="Pol/histidinol_Pase-like"/>
</dbReference>
<proteinExistence type="inferred from homology"/>
<dbReference type="InterPro" id="IPR003141">
    <property type="entry name" value="Pol/His_phosphatase_N"/>
</dbReference>
<evidence type="ECO:0000313" key="5">
    <source>
        <dbReference type="EMBL" id="CCP25447.1"/>
    </source>
</evidence>
<dbReference type="OrthoDB" id="9808747at2"/>
<reference evidence="6" key="1">
    <citation type="journal article" date="2013" name="Genome Announc.">
        <title>First genome sequence of a syntrophic acetate-oxidizing bacterium, Tepidanaerobacter acetatoxydans strain Re1.</title>
        <authorList>
            <person name="Manzoor S."/>
            <person name="Bongcam-Rudloff E."/>
            <person name="Schnurer A."/>
            <person name="Muller B."/>
        </authorList>
    </citation>
    <scope>NUCLEOTIDE SEQUENCE [LARGE SCALE GENOMIC DNA]</scope>
    <source>
        <strain evidence="6">Re1</strain>
    </source>
</reference>
<dbReference type="CDD" id="cd07437">
    <property type="entry name" value="PHP_HisPPase_Ycdx_like"/>
    <property type="match status" value="1"/>
</dbReference>
<keyword evidence="1" id="KW-0479">Metal-binding</keyword>
<keyword evidence="2 5" id="KW-0378">Hydrolase</keyword>